<dbReference type="AlphaFoldDB" id="A0A6C0GN48"/>
<organism evidence="1 2">
    <name type="scientific">Rhodocytophaga rosea</name>
    <dbReference type="NCBI Taxonomy" id="2704465"/>
    <lineage>
        <taxon>Bacteria</taxon>
        <taxon>Pseudomonadati</taxon>
        <taxon>Bacteroidota</taxon>
        <taxon>Cytophagia</taxon>
        <taxon>Cytophagales</taxon>
        <taxon>Rhodocytophagaceae</taxon>
        <taxon>Rhodocytophaga</taxon>
    </lineage>
</organism>
<dbReference type="RefSeq" id="WP_162445438.1">
    <property type="nucleotide sequence ID" value="NZ_CP048222.1"/>
</dbReference>
<sequence length="927" mass="107136">MNQPLDLLAIIPATNEIERQTLLNYIRTAPIAPDHWKVLKTIYKQYETTQDAAITASIIHAIDQSTIEGLQETYPTQKTMAYMKRRARRFLNTLKDDALYFQITSQILSACENRTQLNFNYRWVIADILLGNSPRLTHQGHGRGKVVFQSMTYQLPEPEERRPQVWDAHIDFIRQLLSKNIPWPIQEFAVKILTRNTQKLPVFSGEQISRFFNIPSLILKQTAAQQTYSEYKQGKRLTALEWAGTFAYGTKAAQQEFLQSNISQQPNAWREEVATYLHKQVIELSAGESSSRRANELLQFLHANLKQQLEASKILEIAAILFSSGIKDLEEWTLVSAEKAAKEDALNWFNAASKEYQLARLSQLFTYKFKNTRVSADTAKPFIFHPAFIVCQFGWDLLKNNFQNNYYMLQPFWEKLYKGVKQPKLEIHLMNTIQSGSAAELFEKYYKNYDYELTDNTRFPHQAYVFILERGNDAFKKFLFQKLWQGFKQEPLRWLPLLSHCSEAIRKDVLQRAAPAIRTIHIFAGNAFFYTVQQAENGGNEAFWKILFYLLEESIVLRDYVKDIFQSAAANPAILQKLLTNLPLLKDEQRKKWFLEEAGHLLATQPKLIISVDKSIVTSLLNNASPSSLLELLASLHNDTWLLVKEPVLNRIKNVAQPGLFWREALQKAIESEAGDLLLTRLFQDEAFRQLFLEKSTSEILEIQHPAVEELLSQWMQKHLNIFTKDSAQLYKASIHKLPSIRNLALTQATSLGISISFAIRLLESDLPATQQAAFAYLDTLEAGSTKEWEATLAMCDSPNTSTRKLGMDYFHKRKQQWTDRKQLELLEFLSEHADPIIHNWVAKELVTQQAESSFVQRFDKEVLRMKNKSRKAKENIKHRQQQNPTLATDTLLEMAKSKQKQDAEWAIWQLTQRTLSGEQIPGFELK</sequence>
<name>A0A6C0GN48_9BACT</name>
<gene>
    <name evidence="1" type="ORF">GXP67_23800</name>
</gene>
<protein>
    <submittedName>
        <fullName evidence="1">Uncharacterized protein</fullName>
    </submittedName>
</protein>
<dbReference type="KEGG" id="rhoz:GXP67_23800"/>
<dbReference type="Proteomes" id="UP000480178">
    <property type="component" value="Chromosome"/>
</dbReference>
<accession>A0A6C0GN48</accession>
<reference evidence="1 2" key="1">
    <citation type="submission" date="2020-01" db="EMBL/GenBank/DDBJ databases">
        <authorList>
            <person name="Kim M.K."/>
        </authorList>
    </citation>
    <scope>NUCLEOTIDE SEQUENCE [LARGE SCALE GENOMIC DNA]</scope>
    <source>
        <strain evidence="1 2">172606-1</strain>
    </source>
</reference>
<keyword evidence="2" id="KW-1185">Reference proteome</keyword>
<proteinExistence type="predicted"/>
<evidence type="ECO:0000313" key="1">
    <source>
        <dbReference type="EMBL" id="QHT69449.1"/>
    </source>
</evidence>
<evidence type="ECO:0000313" key="2">
    <source>
        <dbReference type="Proteomes" id="UP000480178"/>
    </source>
</evidence>
<dbReference type="EMBL" id="CP048222">
    <property type="protein sequence ID" value="QHT69449.1"/>
    <property type="molecule type" value="Genomic_DNA"/>
</dbReference>